<dbReference type="HOGENOM" id="CLU_2112543_0_0_1"/>
<dbReference type="EnsemblPlants" id="AES79304">
    <property type="protein sequence ID" value="AES79304"/>
    <property type="gene ID" value="MTR_7g060990"/>
</dbReference>
<gene>
    <name evidence="2" type="ordered locus">MTR_7g060990</name>
</gene>
<feature type="compositionally biased region" description="Low complexity" evidence="1">
    <location>
        <begin position="1"/>
        <end position="25"/>
    </location>
</feature>
<organism evidence="2 4">
    <name type="scientific">Medicago truncatula</name>
    <name type="common">Barrel medic</name>
    <name type="synonym">Medicago tribuloides</name>
    <dbReference type="NCBI Taxonomy" id="3880"/>
    <lineage>
        <taxon>Eukaryota</taxon>
        <taxon>Viridiplantae</taxon>
        <taxon>Streptophyta</taxon>
        <taxon>Embryophyta</taxon>
        <taxon>Tracheophyta</taxon>
        <taxon>Spermatophyta</taxon>
        <taxon>Magnoliopsida</taxon>
        <taxon>eudicotyledons</taxon>
        <taxon>Gunneridae</taxon>
        <taxon>Pentapetalae</taxon>
        <taxon>rosids</taxon>
        <taxon>fabids</taxon>
        <taxon>Fabales</taxon>
        <taxon>Fabaceae</taxon>
        <taxon>Papilionoideae</taxon>
        <taxon>50 kb inversion clade</taxon>
        <taxon>NPAAA clade</taxon>
        <taxon>Hologalegina</taxon>
        <taxon>IRL clade</taxon>
        <taxon>Trifolieae</taxon>
        <taxon>Medicago</taxon>
    </lineage>
</organism>
<evidence type="ECO:0000313" key="2">
    <source>
        <dbReference type="EMBL" id="AES79304.1"/>
    </source>
</evidence>
<reference evidence="2 4" key="1">
    <citation type="journal article" date="2011" name="Nature">
        <title>The Medicago genome provides insight into the evolution of rhizobial symbioses.</title>
        <authorList>
            <person name="Young N.D."/>
            <person name="Debelle F."/>
            <person name="Oldroyd G.E."/>
            <person name="Geurts R."/>
            <person name="Cannon S.B."/>
            <person name="Udvardi M.K."/>
            <person name="Benedito V.A."/>
            <person name="Mayer K.F."/>
            <person name="Gouzy J."/>
            <person name="Schoof H."/>
            <person name="Van de Peer Y."/>
            <person name="Proost S."/>
            <person name="Cook D.R."/>
            <person name="Meyers B.C."/>
            <person name="Spannagl M."/>
            <person name="Cheung F."/>
            <person name="De Mita S."/>
            <person name="Krishnakumar V."/>
            <person name="Gundlach H."/>
            <person name="Zhou S."/>
            <person name="Mudge J."/>
            <person name="Bharti A.K."/>
            <person name="Murray J.D."/>
            <person name="Naoumkina M.A."/>
            <person name="Rosen B."/>
            <person name="Silverstein K.A."/>
            <person name="Tang H."/>
            <person name="Rombauts S."/>
            <person name="Zhao P.X."/>
            <person name="Zhou P."/>
            <person name="Barbe V."/>
            <person name="Bardou P."/>
            <person name="Bechner M."/>
            <person name="Bellec A."/>
            <person name="Berger A."/>
            <person name="Berges H."/>
            <person name="Bidwell S."/>
            <person name="Bisseling T."/>
            <person name="Choisne N."/>
            <person name="Couloux A."/>
            <person name="Denny R."/>
            <person name="Deshpande S."/>
            <person name="Dai X."/>
            <person name="Doyle J.J."/>
            <person name="Dudez A.M."/>
            <person name="Farmer A.D."/>
            <person name="Fouteau S."/>
            <person name="Franken C."/>
            <person name="Gibelin C."/>
            <person name="Gish J."/>
            <person name="Goldstein S."/>
            <person name="Gonzalez A.J."/>
            <person name="Green P.J."/>
            <person name="Hallab A."/>
            <person name="Hartog M."/>
            <person name="Hua A."/>
            <person name="Humphray S.J."/>
            <person name="Jeong D.H."/>
            <person name="Jing Y."/>
            <person name="Jocker A."/>
            <person name="Kenton S.M."/>
            <person name="Kim D.J."/>
            <person name="Klee K."/>
            <person name="Lai H."/>
            <person name="Lang C."/>
            <person name="Lin S."/>
            <person name="Macmil S.L."/>
            <person name="Magdelenat G."/>
            <person name="Matthews L."/>
            <person name="McCorrison J."/>
            <person name="Monaghan E.L."/>
            <person name="Mun J.H."/>
            <person name="Najar F.Z."/>
            <person name="Nicholson C."/>
            <person name="Noirot C."/>
            <person name="O'Bleness M."/>
            <person name="Paule C.R."/>
            <person name="Poulain J."/>
            <person name="Prion F."/>
            <person name="Qin B."/>
            <person name="Qu C."/>
            <person name="Retzel E.F."/>
            <person name="Riddle C."/>
            <person name="Sallet E."/>
            <person name="Samain S."/>
            <person name="Samson N."/>
            <person name="Sanders I."/>
            <person name="Saurat O."/>
            <person name="Scarpelli C."/>
            <person name="Schiex T."/>
            <person name="Segurens B."/>
            <person name="Severin A.J."/>
            <person name="Sherrier D.J."/>
            <person name="Shi R."/>
            <person name="Sims S."/>
            <person name="Singer S.R."/>
            <person name="Sinharoy S."/>
            <person name="Sterck L."/>
            <person name="Viollet A."/>
            <person name="Wang B.B."/>
            <person name="Wang K."/>
            <person name="Wang M."/>
            <person name="Wang X."/>
            <person name="Warfsmann J."/>
            <person name="Weissenbach J."/>
            <person name="White D.D."/>
            <person name="White J.D."/>
            <person name="Wiley G.B."/>
            <person name="Wincker P."/>
            <person name="Xing Y."/>
            <person name="Yang L."/>
            <person name="Yao Z."/>
            <person name="Ying F."/>
            <person name="Zhai J."/>
            <person name="Zhou L."/>
            <person name="Zuber A."/>
            <person name="Denarie J."/>
            <person name="Dixon R.A."/>
            <person name="May G.D."/>
            <person name="Schwartz D.C."/>
            <person name="Rogers J."/>
            <person name="Quetier F."/>
            <person name="Town C.D."/>
            <person name="Roe B.A."/>
        </authorList>
    </citation>
    <scope>NUCLEOTIDE SEQUENCE [LARGE SCALE GENOMIC DNA]</scope>
    <source>
        <strain evidence="2">A17</strain>
        <strain evidence="3 4">cv. Jemalong A17</strain>
    </source>
</reference>
<dbReference type="EMBL" id="CM001223">
    <property type="protein sequence ID" value="AES79304.1"/>
    <property type="molecule type" value="Genomic_DNA"/>
</dbReference>
<dbReference type="AlphaFoldDB" id="G7L4H0"/>
<sequence>MTSKLGSESLKSKSISSSPTGFSSTRGRDNLFFFFIVLLSISTENIKTAIWDCNSLKSPGPDGISFGFIKEFWDPLKFDMMRFLNEFNTNGRIVKGNKQLFNRLHVQNLVKIIAQ</sequence>
<dbReference type="Proteomes" id="UP000002051">
    <property type="component" value="Unassembled WGS sequence"/>
</dbReference>
<name>G7L4H0_MEDTR</name>
<dbReference type="PaxDb" id="3880-AES79304"/>
<reference evidence="3" key="3">
    <citation type="submission" date="2015-04" db="UniProtKB">
        <authorList>
            <consortium name="EnsemblPlants"/>
        </authorList>
    </citation>
    <scope>IDENTIFICATION</scope>
    <source>
        <strain evidence="3">cv. Jemalong A17</strain>
    </source>
</reference>
<keyword evidence="4" id="KW-1185">Reference proteome</keyword>
<evidence type="ECO:0000313" key="3">
    <source>
        <dbReference type="EnsemblPlants" id="AES79304"/>
    </source>
</evidence>
<evidence type="ECO:0008006" key="5">
    <source>
        <dbReference type="Google" id="ProtNLM"/>
    </source>
</evidence>
<evidence type="ECO:0000256" key="1">
    <source>
        <dbReference type="SAM" id="MobiDB-lite"/>
    </source>
</evidence>
<evidence type="ECO:0000313" key="4">
    <source>
        <dbReference type="Proteomes" id="UP000002051"/>
    </source>
</evidence>
<protein>
    <recommendedName>
        <fullName evidence="5">Cysteine-rich receptor-like protein kinase</fullName>
    </recommendedName>
</protein>
<proteinExistence type="predicted"/>
<accession>G7L4H0</accession>
<feature type="region of interest" description="Disordered" evidence="1">
    <location>
        <begin position="1"/>
        <end position="26"/>
    </location>
</feature>
<reference evidence="2 4" key="2">
    <citation type="journal article" date="2014" name="BMC Genomics">
        <title>An improved genome release (version Mt4.0) for the model legume Medicago truncatula.</title>
        <authorList>
            <person name="Tang H."/>
            <person name="Krishnakumar V."/>
            <person name="Bidwell S."/>
            <person name="Rosen B."/>
            <person name="Chan A."/>
            <person name="Zhou S."/>
            <person name="Gentzbittel L."/>
            <person name="Childs K.L."/>
            <person name="Yandell M."/>
            <person name="Gundlach H."/>
            <person name="Mayer K.F."/>
            <person name="Schwartz D.C."/>
            <person name="Town C.D."/>
        </authorList>
    </citation>
    <scope>GENOME REANNOTATION</scope>
    <source>
        <strain evidence="3 4">cv. Jemalong A17</strain>
    </source>
</reference>